<evidence type="ECO:0000313" key="2">
    <source>
        <dbReference type="Proteomes" id="UP000078542"/>
    </source>
</evidence>
<evidence type="ECO:0000313" key="1">
    <source>
        <dbReference type="EMBL" id="KYM95842.1"/>
    </source>
</evidence>
<dbReference type="EMBL" id="KQ978264">
    <property type="protein sequence ID" value="KYM95842.1"/>
    <property type="molecule type" value="Genomic_DNA"/>
</dbReference>
<protein>
    <recommendedName>
        <fullName evidence="3">DUF4806 domain-containing protein</fullName>
    </recommendedName>
</protein>
<sequence length="185" mass="21109">MTLPLILLKMTLKTHNQIILMNNFLVMTPLAAIQTATTSTIRAKQIDKLSPIQVMKLQYEKLCVIEKTNMKLQTTVEEVRQLLLNRTEVLRQPKGLPSLPFATFEDIKIAEDLTNRNSSIKDYIIKKLMFASSGKCEKDCAKKVMALLMTNHTGTFFNWKGGKGKQPFGSWHLKETVISKRQLKN</sequence>
<name>A0A151I9U3_9HYME</name>
<dbReference type="Proteomes" id="UP000078542">
    <property type="component" value="Unassembled WGS sequence"/>
</dbReference>
<dbReference type="AlphaFoldDB" id="A0A151I9U3"/>
<evidence type="ECO:0008006" key="3">
    <source>
        <dbReference type="Google" id="ProtNLM"/>
    </source>
</evidence>
<proteinExistence type="predicted"/>
<keyword evidence="2" id="KW-1185">Reference proteome</keyword>
<reference evidence="1 2" key="1">
    <citation type="submission" date="2016-03" db="EMBL/GenBank/DDBJ databases">
        <title>Cyphomyrmex costatus WGS genome.</title>
        <authorList>
            <person name="Nygaard S."/>
            <person name="Hu H."/>
            <person name="Boomsma J."/>
            <person name="Zhang G."/>
        </authorList>
    </citation>
    <scope>NUCLEOTIDE SEQUENCE [LARGE SCALE GENOMIC DNA]</scope>
    <source>
        <strain evidence="1">MS0001</strain>
        <tissue evidence="1">Whole body</tissue>
    </source>
</reference>
<gene>
    <name evidence="1" type="ORF">ALC62_13516</name>
</gene>
<accession>A0A151I9U3</accession>
<organism evidence="1 2">
    <name type="scientific">Cyphomyrmex costatus</name>
    <dbReference type="NCBI Taxonomy" id="456900"/>
    <lineage>
        <taxon>Eukaryota</taxon>
        <taxon>Metazoa</taxon>
        <taxon>Ecdysozoa</taxon>
        <taxon>Arthropoda</taxon>
        <taxon>Hexapoda</taxon>
        <taxon>Insecta</taxon>
        <taxon>Pterygota</taxon>
        <taxon>Neoptera</taxon>
        <taxon>Endopterygota</taxon>
        <taxon>Hymenoptera</taxon>
        <taxon>Apocrita</taxon>
        <taxon>Aculeata</taxon>
        <taxon>Formicoidea</taxon>
        <taxon>Formicidae</taxon>
        <taxon>Myrmicinae</taxon>
        <taxon>Cyphomyrmex</taxon>
    </lineage>
</organism>